<comment type="subcellular location">
    <subcellularLocation>
        <location evidence="1">Cytoplasm</location>
    </subcellularLocation>
</comment>
<dbReference type="Gene3D" id="2.130.10.10">
    <property type="entry name" value="YVTN repeat-like/Quinoprotein amine dehydrogenase"/>
    <property type="match status" value="3"/>
</dbReference>
<name>A0ABD3SP18_9LAMI</name>
<dbReference type="PANTHER" id="PTHR10241:SF25">
    <property type="entry name" value="TOMOSYN, ISOFORM C"/>
    <property type="match status" value="1"/>
</dbReference>
<dbReference type="PANTHER" id="PTHR10241">
    <property type="entry name" value="LETHAL 2 GIANT LARVAE PROTEIN"/>
    <property type="match status" value="1"/>
</dbReference>
<dbReference type="InterPro" id="IPR042855">
    <property type="entry name" value="V_SNARE_CC"/>
</dbReference>
<dbReference type="PROSITE" id="PS50892">
    <property type="entry name" value="V_SNARE"/>
    <property type="match status" value="1"/>
</dbReference>
<sequence length="1083" mass="118235">MFAKRLFQKAAHRHLHHEKGLLTSDDLNFRINVHYGIPSTASILAFDPIQRLLAIGTLDGRIKVIGGDNIEGLLTSPKLLPYKYLEFLQNQGYLISITNNNDIQVWNLETRSIACNLKWESNVTAFSVISGSSFMYIGDEYGLMSVLKYDPDDGQILQLPYHLSSDSLAEAGGFSISSRQPIVGVLPQPCSSGNRLLIAYESGIIILWDVVEAHIVVVRGDKVLQLKNEVVLPTAEDANFADDTPSNDLEEKEISALCWASTDGSILAVGYIDGDILFWNTANASSIKDQQARLSQNVVKLQLSSAEKRLPVIVLNWLDSSKSRNHGDGQLLVYGGDEIGCDEVVTVLSLEWSSGMEAVKCIGRVDLTLTGSFADMILIPSSGTMSSDKNASLFVLSNPGRVHIYDSAGLSSSELQSKNELPISSLNFPAGIPTIDPLMTVAEIFNIRGSMEGGSKIAAVSSTLTLPGNKKWPLTGGVSNHLSFGKDNKVHRVYVAGYHDGSVRIWDATYPVFSLLCVLKTEGTRENLVGSSVSVTTVNLCSSTLRLAVGSDSGLVQLYNLCSTDETSYHIVTETKSEVCSSAQVQGPRCVAVFDLHKSGVQALDFTNSGSNLVIGYKSSQIAVLDVHSSSVAFTTDYITSLNSPLITVVWKAVIHDIAKNTNESAPKDNHTGELIFILTKDGNISIIDGKNGSMISSSPSKSKKQSSAISMYVIESHAAVSQNVSAQGIEKSETNDQSSDKNLSAQNLKELFVLLCCKDSLHIYPAKSVVQGESKPVCKVKLSKPCCWTTLLSKNEKVCGLVIFYQTGEMEIRSLPDLELVKEYSLSSDLRWKFKVNMERMMSSTDNGHIALANGCEVAFISLLEGEHDFRIPESLPNLHDEVLAAAAKAAISVSSDSKRKQGDNPGILGGIVKGFKGRKSNKSMFLASNSKPNFGLLKEIFMANPFPQPSTTIDEHEDAELTIDDIEIDEPLPLASTSSSHEVDNKDKEKKNEREKLFDGGSDIKPKMRTREEIIAKYRKAEDASSAAAQAKNKLMERQEKLERISRRTEDLKNGAEDFASLANELVKAMENRKWLEKSCS</sequence>
<organism evidence="9 10">
    <name type="scientific">Penstemon smallii</name>
    <dbReference type="NCBI Taxonomy" id="265156"/>
    <lineage>
        <taxon>Eukaryota</taxon>
        <taxon>Viridiplantae</taxon>
        <taxon>Streptophyta</taxon>
        <taxon>Embryophyta</taxon>
        <taxon>Tracheophyta</taxon>
        <taxon>Spermatophyta</taxon>
        <taxon>Magnoliopsida</taxon>
        <taxon>eudicotyledons</taxon>
        <taxon>Gunneridae</taxon>
        <taxon>Pentapetalae</taxon>
        <taxon>asterids</taxon>
        <taxon>lamiids</taxon>
        <taxon>Lamiales</taxon>
        <taxon>Plantaginaceae</taxon>
        <taxon>Cheloneae</taxon>
        <taxon>Penstemon</taxon>
    </lineage>
</organism>
<evidence type="ECO:0000259" key="8">
    <source>
        <dbReference type="PROSITE" id="PS50892"/>
    </source>
</evidence>
<dbReference type="CDD" id="cd15873">
    <property type="entry name" value="R-SNARE_STXBP5_6"/>
    <property type="match status" value="1"/>
</dbReference>
<keyword evidence="3" id="KW-0268">Exocytosis</keyword>
<proteinExistence type="inferred from homology"/>
<evidence type="ECO:0000256" key="6">
    <source>
        <dbReference type="SAM" id="Coils"/>
    </source>
</evidence>
<dbReference type="AlphaFoldDB" id="A0ABD3SP18"/>
<feature type="coiled-coil region" evidence="6">
    <location>
        <begin position="1023"/>
        <end position="1050"/>
    </location>
</feature>
<feature type="compositionally biased region" description="Basic and acidic residues" evidence="7">
    <location>
        <begin position="983"/>
        <end position="1007"/>
    </location>
</feature>
<dbReference type="SUPFAM" id="SSF50978">
    <property type="entry name" value="WD40 repeat-like"/>
    <property type="match status" value="1"/>
</dbReference>
<protein>
    <recommendedName>
        <fullName evidence="8">V-SNARE coiled-coil homology domain-containing protein</fullName>
    </recommendedName>
</protein>
<keyword evidence="5 6" id="KW-0175">Coiled coil</keyword>
<dbReference type="InterPro" id="IPR001680">
    <property type="entry name" value="WD40_rpt"/>
</dbReference>
<feature type="domain" description="V-SNARE coiled-coil homology" evidence="8">
    <location>
        <begin position="1015"/>
        <end position="1075"/>
    </location>
</feature>
<evidence type="ECO:0000256" key="1">
    <source>
        <dbReference type="ARBA" id="ARBA00004496"/>
    </source>
</evidence>
<comment type="similarity">
    <text evidence="2">Belongs to the WD repeat L(2)GL family.</text>
</comment>
<comment type="caution">
    <text evidence="9">The sequence shown here is derived from an EMBL/GenBank/DDBJ whole genome shotgun (WGS) entry which is preliminary data.</text>
</comment>
<dbReference type="Gene3D" id="1.20.5.110">
    <property type="match status" value="1"/>
</dbReference>
<dbReference type="SMART" id="SM00320">
    <property type="entry name" value="WD40"/>
    <property type="match status" value="6"/>
</dbReference>
<dbReference type="EMBL" id="JBJXBP010000006">
    <property type="protein sequence ID" value="KAL3826120.1"/>
    <property type="molecule type" value="Genomic_DNA"/>
</dbReference>
<evidence type="ECO:0000256" key="3">
    <source>
        <dbReference type="ARBA" id="ARBA00022483"/>
    </source>
</evidence>
<evidence type="ECO:0000313" key="9">
    <source>
        <dbReference type="EMBL" id="KAL3826120.1"/>
    </source>
</evidence>
<dbReference type="FunFam" id="2.130.10.10:FF:000882">
    <property type="entry name" value="Syntaxin-binding protein 5"/>
    <property type="match status" value="1"/>
</dbReference>
<dbReference type="Proteomes" id="UP001634393">
    <property type="component" value="Unassembled WGS sequence"/>
</dbReference>
<dbReference type="SUPFAM" id="SSF58038">
    <property type="entry name" value="SNARE fusion complex"/>
    <property type="match status" value="1"/>
</dbReference>
<feature type="region of interest" description="Disordered" evidence="7">
    <location>
        <begin position="972"/>
        <end position="1007"/>
    </location>
</feature>
<evidence type="ECO:0000256" key="5">
    <source>
        <dbReference type="PROSITE-ProRule" id="PRU00290"/>
    </source>
</evidence>
<evidence type="ECO:0000256" key="7">
    <source>
        <dbReference type="SAM" id="MobiDB-lite"/>
    </source>
</evidence>
<reference evidence="9 10" key="1">
    <citation type="submission" date="2024-12" db="EMBL/GenBank/DDBJ databases">
        <title>The unique morphological basis and parallel evolutionary history of personate flowers in Penstemon.</title>
        <authorList>
            <person name="Depatie T.H."/>
            <person name="Wessinger C.A."/>
        </authorList>
    </citation>
    <scope>NUCLEOTIDE SEQUENCE [LARGE SCALE GENOMIC DNA]</scope>
    <source>
        <strain evidence="9">WTNN_2</strain>
        <tissue evidence="9">Leaf</tissue>
    </source>
</reference>
<keyword evidence="10" id="KW-1185">Reference proteome</keyword>
<evidence type="ECO:0000256" key="2">
    <source>
        <dbReference type="ARBA" id="ARBA00008070"/>
    </source>
</evidence>
<gene>
    <name evidence="9" type="ORF">ACJIZ3_022149</name>
</gene>
<keyword evidence="4" id="KW-0963">Cytoplasm</keyword>
<accession>A0ABD3SP18</accession>
<dbReference type="GO" id="GO:0005737">
    <property type="term" value="C:cytoplasm"/>
    <property type="evidence" value="ECO:0007669"/>
    <property type="project" value="UniProtKB-SubCell"/>
</dbReference>
<evidence type="ECO:0000313" key="10">
    <source>
        <dbReference type="Proteomes" id="UP001634393"/>
    </source>
</evidence>
<dbReference type="InterPro" id="IPR036322">
    <property type="entry name" value="WD40_repeat_dom_sf"/>
</dbReference>
<dbReference type="InterPro" id="IPR015943">
    <property type="entry name" value="WD40/YVTN_repeat-like_dom_sf"/>
</dbReference>
<evidence type="ECO:0000256" key="4">
    <source>
        <dbReference type="ARBA" id="ARBA00022490"/>
    </source>
</evidence>
<dbReference type="GO" id="GO:0006887">
    <property type="term" value="P:exocytosis"/>
    <property type="evidence" value="ECO:0007669"/>
    <property type="project" value="UniProtKB-KW"/>
</dbReference>